<dbReference type="HOGENOM" id="CLU_2508554_0_0_9"/>
<dbReference type="KEGG" id="lho:LOOC260_109470"/>
<dbReference type="RefSeq" id="WP_041093382.1">
    <property type="nucleotide sequence ID" value="NZ_AP014680.1"/>
</dbReference>
<evidence type="ECO:0000313" key="2">
    <source>
        <dbReference type="Proteomes" id="UP000031620"/>
    </source>
</evidence>
<dbReference type="AlphaFoldDB" id="A0A0A1GYE5"/>
<gene>
    <name evidence="1" type="ORF">LOOC260_109470</name>
</gene>
<sequence length="85" mass="8876">MGLFGGNKSNIISTTGAALEGHHPSGIITTTGNNKTDCINPLDKLALERGGVGICNVRISSANDRDATGTGKMYHTVIADIMFKD</sequence>
<evidence type="ECO:0000313" key="1">
    <source>
        <dbReference type="EMBL" id="BAP85486.1"/>
    </source>
</evidence>
<reference evidence="1 2" key="1">
    <citation type="submission" date="2014-11" db="EMBL/GenBank/DDBJ databases">
        <title>Complete genome sequence and analysis of Lactobacillus hokkaidonensis LOOC260T.</title>
        <authorList>
            <person name="Tanizawa Y."/>
            <person name="Tohno M."/>
            <person name="Kaminuma E."/>
            <person name="Nakamura Y."/>
            <person name="Arita M."/>
        </authorList>
    </citation>
    <scope>NUCLEOTIDE SEQUENCE [LARGE SCALE GENOMIC DNA]</scope>
    <source>
        <strain evidence="1 2">LOOC260</strain>
    </source>
</reference>
<dbReference type="EMBL" id="AP014680">
    <property type="protein sequence ID" value="BAP85486.1"/>
    <property type="molecule type" value="Genomic_DNA"/>
</dbReference>
<dbReference type="Proteomes" id="UP000031620">
    <property type="component" value="Chromosome"/>
</dbReference>
<organism evidence="1 2">
    <name type="scientific">Paucilactobacillus hokkaidonensis JCM 18461</name>
    <dbReference type="NCBI Taxonomy" id="1291742"/>
    <lineage>
        <taxon>Bacteria</taxon>
        <taxon>Bacillati</taxon>
        <taxon>Bacillota</taxon>
        <taxon>Bacilli</taxon>
        <taxon>Lactobacillales</taxon>
        <taxon>Lactobacillaceae</taxon>
        <taxon>Paucilactobacillus</taxon>
    </lineage>
</organism>
<proteinExistence type="predicted"/>
<dbReference type="STRING" id="1291742.LOOC260_109470"/>
<accession>A0A0A1GYE5</accession>
<protein>
    <submittedName>
        <fullName evidence="1">Uncharacterized protein</fullName>
    </submittedName>
</protein>
<name>A0A0A1GYE5_9LACO</name>